<dbReference type="InterPro" id="IPR017581">
    <property type="entry name" value="AtpR-like"/>
</dbReference>
<comment type="caution">
    <text evidence="2">The sequence shown here is derived from an EMBL/GenBank/DDBJ whole genome shotgun (WGS) entry which is preliminary data.</text>
</comment>
<sequence length="104" mass="11347">MNETLLMIAAFIGGAVLGVLFFGGLWLTVKKAVTAKVPALWLVGSFVLRTGVTLLGFYFIGGKDWQSLVLCLLGFIVARQLIIRTTKSWDAKHLSLKNENSYGA</sequence>
<name>A0A0F9R1B9_9ZZZZ</name>
<organism evidence="2">
    <name type="scientific">marine sediment metagenome</name>
    <dbReference type="NCBI Taxonomy" id="412755"/>
    <lineage>
        <taxon>unclassified sequences</taxon>
        <taxon>metagenomes</taxon>
        <taxon>ecological metagenomes</taxon>
    </lineage>
</organism>
<accession>A0A0F9R1B9</accession>
<evidence type="ECO:0000313" key="2">
    <source>
        <dbReference type="EMBL" id="KKN48554.1"/>
    </source>
</evidence>
<dbReference type="NCBIfam" id="TIGR03165">
    <property type="entry name" value="F1F0_chp_2"/>
    <property type="match status" value="1"/>
</dbReference>
<evidence type="ECO:0000256" key="1">
    <source>
        <dbReference type="SAM" id="Phobius"/>
    </source>
</evidence>
<protein>
    <recommendedName>
        <fullName evidence="3">F1/F0 ATPase, Methanosarcina type, subunit 2</fullName>
    </recommendedName>
</protein>
<feature type="transmembrane region" description="Helical" evidence="1">
    <location>
        <begin position="6"/>
        <end position="27"/>
    </location>
</feature>
<feature type="transmembrane region" description="Helical" evidence="1">
    <location>
        <begin position="39"/>
        <end position="59"/>
    </location>
</feature>
<keyword evidence="1" id="KW-1133">Transmembrane helix</keyword>
<dbReference type="AlphaFoldDB" id="A0A0F9R1B9"/>
<reference evidence="2" key="1">
    <citation type="journal article" date="2015" name="Nature">
        <title>Complex archaea that bridge the gap between prokaryotes and eukaryotes.</title>
        <authorList>
            <person name="Spang A."/>
            <person name="Saw J.H."/>
            <person name="Jorgensen S.L."/>
            <person name="Zaremba-Niedzwiedzka K."/>
            <person name="Martijn J."/>
            <person name="Lind A.E."/>
            <person name="van Eijk R."/>
            <person name="Schleper C."/>
            <person name="Guy L."/>
            <person name="Ettema T.J."/>
        </authorList>
    </citation>
    <scope>NUCLEOTIDE SEQUENCE</scope>
</reference>
<keyword evidence="1" id="KW-0472">Membrane</keyword>
<dbReference type="EMBL" id="LAZR01001216">
    <property type="protein sequence ID" value="KKN48554.1"/>
    <property type="molecule type" value="Genomic_DNA"/>
</dbReference>
<feature type="transmembrane region" description="Helical" evidence="1">
    <location>
        <begin position="65"/>
        <end position="82"/>
    </location>
</feature>
<dbReference type="Pfam" id="PF12966">
    <property type="entry name" value="AtpR"/>
    <property type="match status" value="1"/>
</dbReference>
<proteinExistence type="predicted"/>
<keyword evidence="1" id="KW-0812">Transmembrane</keyword>
<evidence type="ECO:0008006" key="3">
    <source>
        <dbReference type="Google" id="ProtNLM"/>
    </source>
</evidence>
<gene>
    <name evidence="2" type="ORF">LCGC14_0651890</name>
</gene>